<feature type="domain" description="CBS" evidence="12">
    <location>
        <begin position="466"/>
        <end position="522"/>
    </location>
</feature>
<keyword evidence="5" id="KW-0406">Ion transport</keyword>
<proteinExistence type="predicted"/>
<evidence type="ECO:0000256" key="4">
    <source>
        <dbReference type="ARBA" id="ARBA00022989"/>
    </source>
</evidence>
<dbReference type="SMART" id="SM00116">
    <property type="entry name" value="CBS"/>
    <property type="match status" value="2"/>
</dbReference>
<dbReference type="Gene3D" id="1.10.3080.10">
    <property type="entry name" value="Clc chloride channel"/>
    <property type="match status" value="1"/>
</dbReference>
<evidence type="ECO:0000256" key="1">
    <source>
        <dbReference type="ARBA" id="ARBA00004141"/>
    </source>
</evidence>
<evidence type="ECO:0000256" key="3">
    <source>
        <dbReference type="ARBA" id="ARBA00022692"/>
    </source>
</evidence>
<reference evidence="13 14" key="1">
    <citation type="submission" date="2024-02" db="EMBL/GenBank/DDBJ databases">
        <title>Haloferula sargassicola NBRC 104335.</title>
        <authorList>
            <person name="Ichikawa N."/>
            <person name="Katano-Makiyama Y."/>
            <person name="Hidaka K."/>
        </authorList>
    </citation>
    <scope>NUCLEOTIDE SEQUENCE [LARGE SCALE GENOMIC DNA]</scope>
    <source>
        <strain evidence="13 14">NBRC 104335</strain>
    </source>
</reference>
<dbReference type="Pfam" id="PF00654">
    <property type="entry name" value="Voltage_CLC"/>
    <property type="match status" value="1"/>
</dbReference>
<feature type="transmembrane region" description="Helical" evidence="11">
    <location>
        <begin position="387"/>
        <end position="411"/>
    </location>
</feature>
<comment type="subcellular location">
    <subcellularLocation>
        <location evidence="1">Membrane</location>
        <topology evidence="1">Multi-pass membrane protein</topology>
    </subcellularLocation>
</comment>
<feature type="transmembrane region" description="Helical" evidence="11">
    <location>
        <begin position="253"/>
        <end position="273"/>
    </location>
</feature>
<sequence>MSPPRKSDAALGTPARRLVKLRIWLSERLRLSEFHVTVLWAGLIGLAGAWTCAGFKEVTEYLHHIFTGHEGGYIESYRAMPSWRRLLAPALGGVFAGATLMLHRRLKTAKSSADYMEAVVVGEGNLSARASFVKSLSALFSSASGASIGREGPLVQLASVVSSLIGRLFHMPMARKRLLVAAGAAAGVASAYNAPVAGAFFVAEIVLGSMAVESLAPLVVSSIVATLATRNIYGGEALYSAPFFELRSNAELLCYLSLGLFSGLIAPAYIRLLKSGEWVFSLLKLPLPLRLGLGGLIVGGLAIVHPEVVGNGRTLVFSVLHGPVPWAVLAAILACKLLATTATFGSGAVGGVFTPTLFTGAATGYLFGVGMAACFPQADFDPRSFALVGMGAFLAAATGAPVMAIIMLFELTLSDQVILPAMISSVLAYLLARAIGGRPLYSAALERKGAAAVAQHLAAMRVDGLMSGDAAVLSPTATFGEVGRAFLQNRHGSIYVVENERFLGVISLNDIKAYLDQPELESLLIARDVMHEDPPQLHPGQGMNEALDLFSRAERERLPVTAPDGRYLGSVTRADVLLFLAGTPRQVEKRGN</sequence>
<keyword evidence="4 11" id="KW-1133">Transmembrane helix</keyword>
<dbReference type="Proteomes" id="UP001476282">
    <property type="component" value="Unassembled WGS sequence"/>
</dbReference>
<dbReference type="PROSITE" id="PS51371">
    <property type="entry name" value="CBS"/>
    <property type="match status" value="2"/>
</dbReference>
<keyword evidence="9" id="KW-0407">Ion channel</keyword>
<feature type="transmembrane region" description="Helical" evidence="11">
    <location>
        <begin position="351"/>
        <end position="375"/>
    </location>
</feature>
<evidence type="ECO:0000256" key="6">
    <source>
        <dbReference type="ARBA" id="ARBA00023136"/>
    </source>
</evidence>
<dbReference type="PANTHER" id="PTHR43427:SF6">
    <property type="entry name" value="CHLORIDE CHANNEL PROTEIN CLC-E"/>
    <property type="match status" value="1"/>
</dbReference>
<dbReference type="Pfam" id="PF00571">
    <property type="entry name" value="CBS"/>
    <property type="match status" value="2"/>
</dbReference>
<evidence type="ECO:0000313" key="13">
    <source>
        <dbReference type="EMBL" id="GAA5482114.1"/>
    </source>
</evidence>
<dbReference type="Gene3D" id="3.10.580.10">
    <property type="entry name" value="CBS-domain"/>
    <property type="match status" value="1"/>
</dbReference>
<evidence type="ECO:0000256" key="11">
    <source>
        <dbReference type="SAM" id="Phobius"/>
    </source>
</evidence>
<dbReference type="NCBIfam" id="NF002505">
    <property type="entry name" value="PRK01862.1"/>
    <property type="match status" value="1"/>
</dbReference>
<dbReference type="SUPFAM" id="SSF81340">
    <property type="entry name" value="Clc chloride channel"/>
    <property type="match status" value="1"/>
</dbReference>
<feature type="transmembrane region" description="Helical" evidence="11">
    <location>
        <begin position="178"/>
        <end position="203"/>
    </location>
</feature>
<accession>A0ABP9UQ25</accession>
<dbReference type="PRINTS" id="PR00762">
    <property type="entry name" value="CLCHANNEL"/>
</dbReference>
<keyword evidence="8" id="KW-0868">Chloride</keyword>
<evidence type="ECO:0000256" key="9">
    <source>
        <dbReference type="ARBA" id="ARBA00023303"/>
    </source>
</evidence>
<dbReference type="CDD" id="cd00400">
    <property type="entry name" value="Voltage_gated_ClC"/>
    <property type="match status" value="1"/>
</dbReference>
<dbReference type="InterPro" id="IPR050368">
    <property type="entry name" value="ClC-type_chloride_channel"/>
</dbReference>
<evidence type="ECO:0000256" key="2">
    <source>
        <dbReference type="ARBA" id="ARBA00022448"/>
    </source>
</evidence>
<gene>
    <name evidence="13" type="primary">clcB_1</name>
    <name evidence="13" type="ORF">Hsar01_01330</name>
</gene>
<dbReference type="InterPro" id="IPR001807">
    <property type="entry name" value="ClC"/>
</dbReference>
<feature type="transmembrane region" description="Helical" evidence="11">
    <location>
        <begin position="31"/>
        <end position="50"/>
    </location>
</feature>
<feature type="transmembrane region" description="Helical" evidence="11">
    <location>
        <begin position="285"/>
        <end position="304"/>
    </location>
</feature>
<comment type="caution">
    <text evidence="13">The sequence shown here is derived from an EMBL/GenBank/DDBJ whole genome shotgun (WGS) entry which is preliminary data.</text>
</comment>
<keyword evidence="6 11" id="KW-0472">Membrane</keyword>
<dbReference type="InterPro" id="IPR000644">
    <property type="entry name" value="CBS_dom"/>
</dbReference>
<dbReference type="CDD" id="cd02205">
    <property type="entry name" value="CBS_pair_SF"/>
    <property type="match status" value="1"/>
</dbReference>
<feature type="transmembrane region" description="Helical" evidence="11">
    <location>
        <begin position="86"/>
        <end position="102"/>
    </location>
</feature>
<evidence type="ECO:0000256" key="7">
    <source>
        <dbReference type="ARBA" id="ARBA00023173"/>
    </source>
</evidence>
<name>A0ABP9UQ25_9BACT</name>
<dbReference type="InterPro" id="IPR046342">
    <property type="entry name" value="CBS_dom_sf"/>
</dbReference>
<feature type="transmembrane region" description="Helical" evidence="11">
    <location>
        <begin position="215"/>
        <end position="233"/>
    </location>
</feature>
<evidence type="ECO:0000256" key="10">
    <source>
        <dbReference type="PROSITE-ProRule" id="PRU00703"/>
    </source>
</evidence>
<keyword evidence="3 11" id="KW-0812">Transmembrane</keyword>
<organism evidence="13 14">
    <name type="scientific">Haloferula sargassicola</name>
    <dbReference type="NCBI Taxonomy" id="490096"/>
    <lineage>
        <taxon>Bacteria</taxon>
        <taxon>Pseudomonadati</taxon>
        <taxon>Verrucomicrobiota</taxon>
        <taxon>Verrucomicrobiia</taxon>
        <taxon>Verrucomicrobiales</taxon>
        <taxon>Verrucomicrobiaceae</taxon>
        <taxon>Haloferula</taxon>
    </lineage>
</organism>
<evidence type="ECO:0000313" key="14">
    <source>
        <dbReference type="Proteomes" id="UP001476282"/>
    </source>
</evidence>
<dbReference type="SUPFAM" id="SSF54631">
    <property type="entry name" value="CBS-domain pair"/>
    <property type="match status" value="1"/>
</dbReference>
<dbReference type="EMBL" id="BAABRI010000006">
    <property type="protein sequence ID" value="GAA5482114.1"/>
    <property type="molecule type" value="Genomic_DNA"/>
</dbReference>
<dbReference type="RefSeq" id="WP_353566260.1">
    <property type="nucleotide sequence ID" value="NZ_BAABRI010000006.1"/>
</dbReference>
<feature type="transmembrane region" description="Helical" evidence="11">
    <location>
        <begin position="316"/>
        <end position="339"/>
    </location>
</feature>
<keyword evidence="14" id="KW-1185">Reference proteome</keyword>
<keyword evidence="2" id="KW-0813">Transport</keyword>
<keyword evidence="7" id="KW-0869">Chloride channel</keyword>
<feature type="transmembrane region" description="Helical" evidence="11">
    <location>
        <begin position="417"/>
        <end position="435"/>
    </location>
</feature>
<evidence type="ECO:0000259" key="12">
    <source>
        <dbReference type="PROSITE" id="PS51371"/>
    </source>
</evidence>
<keyword evidence="10" id="KW-0129">CBS domain</keyword>
<evidence type="ECO:0000256" key="5">
    <source>
        <dbReference type="ARBA" id="ARBA00023065"/>
    </source>
</evidence>
<evidence type="ECO:0000256" key="8">
    <source>
        <dbReference type="ARBA" id="ARBA00023214"/>
    </source>
</evidence>
<protein>
    <submittedName>
        <fullName evidence="13">Voltage-gated ClC-type chloride channel ClcB</fullName>
    </submittedName>
</protein>
<dbReference type="InterPro" id="IPR014743">
    <property type="entry name" value="Cl-channel_core"/>
</dbReference>
<feature type="domain" description="CBS" evidence="12">
    <location>
        <begin position="530"/>
        <end position="587"/>
    </location>
</feature>
<dbReference type="PANTHER" id="PTHR43427">
    <property type="entry name" value="CHLORIDE CHANNEL PROTEIN CLC-E"/>
    <property type="match status" value="1"/>
</dbReference>